<evidence type="ECO:0000313" key="12">
    <source>
        <dbReference type="Proteomes" id="UP000539642"/>
    </source>
</evidence>
<dbReference type="SFLD" id="SFLDG01070">
    <property type="entry name" value="PLP-dependent"/>
    <property type="match status" value="1"/>
</dbReference>
<name>A0A840V2U7_9BACT</name>
<dbReference type="Gene3D" id="6.10.140.1170">
    <property type="match status" value="1"/>
</dbReference>
<dbReference type="AlphaFoldDB" id="A0A840V2U7"/>
<comment type="similarity">
    <text evidence="3">Belongs to the radical SAM superfamily. KamA family.</text>
</comment>
<keyword evidence="9" id="KW-0411">Iron-sulfur</keyword>
<dbReference type="InterPro" id="IPR013785">
    <property type="entry name" value="Aldolase_TIM"/>
</dbReference>
<evidence type="ECO:0000256" key="9">
    <source>
        <dbReference type="ARBA" id="ARBA00023014"/>
    </source>
</evidence>
<dbReference type="PANTHER" id="PTHR30538">
    <property type="entry name" value="LYSINE 2,3-AMINOMUTASE-RELATED"/>
    <property type="match status" value="1"/>
</dbReference>
<evidence type="ECO:0000256" key="5">
    <source>
        <dbReference type="ARBA" id="ARBA00022691"/>
    </source>
</evidence>
<dbReference type="InterPro" id="IPR003739">
    <property type="entry name" value="Lys_aminomutase/Glu_NH3_mut"/>
</dbReference>
<dbReference type="EMBL" id="JACHEO010000009">
    <property type="protein sequence ID" value="MBB5348190.1"/>
    <property type="molecule type" value="Genomic_DNA"/>
</dbReference>
<reference evidence="11 12" key="1">
    <citation type="submission" date="2020-08" db="EMBL/GenBank/DDBJ databases">
        <title>Genomic Encyclopedia of Type Strains, Phase IV (KMG-IV): sequencing the most valuable type-strain genomes for metagenomic binning, comparative biology and taxonomic classification.</title>
        <authorList>
            <person name="Goeker M."/>
        </authorList>
    </citation>
    <scope>NUCLEOTIDE SEQUENCE [LARGE SCALE GENOMIC DNA]</scope>
    <source>
        <strain evidence="11 12">DSM 28570</strain>
    </source>
</reference>
<evidence type="ECO:0000313" key="11">
    <source>
        <dbReference type="EMBL" id="MBB5348190.1"/>
    </source>
</evidence>
<dbReference type="Proteomes" id="UP000539642">
    <property type="component" value="Unassembled WGS sequence"/>
</dbReference>
<protein>
    <submittedName>
        <fullName evidence="11">Lysine 2,3-aminomutase</fullName>
        <ecNumber evidence="11">5.4.3.2</ecNumber>
    </submittedName>
</protein>
<dbReference type="InterPro" id="IPR007197">
    <property type="entry name" value="rSAM"/>
</dbReference>
<dbReference type="RefSeq" id="WP_183350680.1">
    <property type="nucleotide sequence ID" value="NZ_JACHEO010000009.1"/>
</dbReference>
<evidence type="ECO:0000256" key="4">
    <source>
        <dbReference type="ARBA" id="ARBA00022485"/>
    </source>
</evidence>
<keyword evidence="6" id="KW-0479">Metal-binding</keyword>
<evidence type="ECO:0000256" key="6">
    <source>
        <dbReference type="ARBA" id="ARBA00022723"/>
    </source>
</evidence>
<keyword evidence="7" id="KW-0663">Pyridoxal phosphate</keyword>
<dbReference type="InterPro" id="IPR058240">
    <property type="entry name" value="rSAM_sf"/>
</dbReference>
<organism evidence="11 12">
    <name type="scientific">Desulfoprunum benzoelyticum</name>
    <dbReference type="NCBI Taxonomy" id="1506996"/>
    <lineage>
        <taxon>Bacteria</taxon>
        <taxon>Pseudomonadati</taxon>
        <taxon>Thermodesulfobacteriota</taxon>
        <taxon>Desulfobulbia</taxon>
        <taxon>Desulfobulbales</taxon>
        <taxon>Desulfobulbaceae</taxon>
        <taxon>Desulfoprunum</taxon>
    </lineage>
</organism>
<comment type="cofactor">
    <cofactor evidence="2">
        <name>[4Fe-4S] cluster</name>
        <dbReference type="ChEBI" id="CHEBI:49883"/>
    </cofactor>
</comment>
<evidence type="ECO:0000256" key="3">
    <source>
        <dbReference type="ARBA" id="ARBA00008703"/>
    </source>
</evidence>
<dbReference type="GO" id="GO:0051539">
    <property type="term" value="F:4 iron, 4 sulfur cluster binding"/>
    <property type="evidence" value="ECO:0007669"/>
    <property type="project" value="UniProtKB-KW"/>
</dbReference>
<dbReference type="SUPFAM" id="SSF102114">
    <property type="entry name" value="Radical SAM enzymes"/>
    <property type="match status" value="1"/>
</dbReference>
<evidence type="ECO:0000259" key="10">
    <source>
        <dbReference type="PROSITE" id="PS51918"/>
    </source>
</evidence>
<dbReference type="GO" id="GO:0050066">
    <property type="term" value="F:L-lysine 2,3-aminomutase activity"/>
    <property type="evidence" value="ECO:0007669"/>
    <property type="project" value="UniProtKB-EC"/>
</dbReference>
<dbReference type="EC" id="5.4.3.2" evidence="11"/>
<dbReference type="PROSITE" id="PS51918">
    <property type="entry name" value="RADICAL_SAM"/>
    <property type="match status" value="1"/>
</dbReference>
<gene>
    <name evidence="11" type="ORF">HNQ81_001921</name>
</gene>
<dbReference type="PANTHER" id="PTHR30538:SF0">
    <property type="entry name" value="L-LYSINE 2,3-AMINOMUTASE AQ_1632-RELATED"/>
    <property type="match status" value="1"/>
</dbReference>
<evidence type="ECO:0000256" key="2">
    <source>
        <dbReference type="ARBA" id="ARBA00001966"/>
    </source>
</evidence>
<accession>A0A840V2U7</accession>
<dbReference type="GO" id="GO:0046872">
    <property type="term" value="F:metal ion binding"/>
    <property type="evidence" value="ECO:0007669"/>
    <property type="project" value="UniProtKB-KW"/>
</dbReference>
<keyword evidence="8" id="KW-0408">Iron</keyword>
<evidence type="ECO:0000256" key="8">
    <source>
        <dbReference type="ARBA" id="ARBA00023004"/>
    </source>
</evidence>
<dbReference type="CDD" id="cd01335">
    <property type="entry name" value="Radical_SAM"/>
    <property type="match status" value="1"/>
</dbReference>
<dbReference type="Pfam" id="PF04055">
    <property type="entry name" value="Radical_SAM"/>
    <property type="match status" value="1"/>
</dbReference>
<dbReference type="NCBIfam" id="TIGR00238">
    <property type="entry name" value="KamA family radical SAM protein"/>
    <property type="match status" value="1"/>
</dbReference>
<keyword evidence="11" id="KW-0413">Isomerase</keyword>
<comment type="cofactor">
    <cofactor evidence="1">
        <name>pyridoxal 5'-phosphate</name>
        <dbReference type="ChEBI" id="CHEBI:597326"/>
    </cofactor>
</comment>
<keyword evidence="12" id="KW-1185">Reference proteome</keyword>
<evidence type="ECO:0000256" key="7">
    <source>
        <dbReference type="ARBA" id="ARBA00022898"/>
    </source>
</evidence>
<proteinExistence type="inferred from homology"/>
<dbReference type="SFLD" id="SFLDS00029">
    <property type="entry name" value="Radical_SAM"/>
    <property type="match status" value="1"/>
</dbReference>
<evidence type="ECO:0000256" key="1">
    <source>
        <dbReference type="ARBA" id="ARBA00001933"/>
    </source>
</evidence>
<sequence length="599" mass="69621">MSKTERLAQLRRILAIDPVIEAIVLSDVPLDQKRQGLRSHLSEMLLKMFDGEGQIAPLEWITCRDAVWVLRNILSPRSEELAGFSVLDYIDRLLHRPGEPGLPRLTPDFLAEFEHLIKGANGLAGIYKEKPPAFLRHTGRKAARLRSADLSRMARRAATFQQRYACGLDPELVRRRSQSRQNIQQHFGITDLEWNDWRWHTSNIIRNADVLGRLITLSDAERQAVEAARSHRIPFGITPYYCSLMDPDNSGSWDRAIRAQVIPPGQYVEKMTALRSSQDCSLDFMVESDTSPIEGITRRYPNIVILKPILTCPQICVYCQRNWQIEDVYSTEAALGQAKLDRALQWIEETPEITEVLITGGDPLLLSDEKIDEILARLAQIDHVVRIRLGTRTPVTLPQRITESLVRTITRYHEPGRREMMIVTHFEHTTEITPEAMQAVQRFRLFGVSVYNQLVFTYFNSRRFETAALRQKLRLIGVTPYYTFNTKGKEETDNYRVPLARLLQEQQEEARLFPGTVRTDEIVFNVPRLGKNYLRAGQNRDIISILPDGRRVYEFHPWEKKMALMDTYVYTDISIYQYLRRLKRDGERMDDYETIWYYY</sequence>
<comment type="caution">
    <text evidence="11">The sequence shown here is derived from an EMBL/GenBank/DDBJ whole genome shotgun (WGS) entry which is preliminary data.</text>
</comment>
<keyword evidence="4" id="KW-0004">4Fe-4S</keyword>
<keyword evidence="5" id="KW-0949">S-adenosyl-L-methionine</keyword>
<feature type="domain" description="Radical SAM core" evidence="10">
    <location>
        <begin position="298"/>
        <end position="550"/>
    </location>
</feature>
<dbReference type="Gene3D" id="3.20.20.70">
    <property type="entry name" value="Aldolase class I"/>
    <property type="match status" value="1"/>
</dbReference>